<gene>
    <name evidence="2" type="ORF">AMURIS_05414</name>
</gene>
<keyword evidence="2" id="KW-0238">DNA-binding</keyword>
<dbReference type="Proteomes" id="UP000236311">
    <property type="component" value="Unassembled WGS sequence"/>
</dbReference>
<dbReference type="SUPFAM" id="SSF47729">
    <property type="entry name" value="IHF-like DNA-binding proteins"/>
    <property type="match status" value="1"/>
</dbReference>
<evidence type="ECO:0000256" key="1">
    <source>
        <dbReference type="RuleBase" id="RU003939"/>
    </source>
</evidence>
<name>A0A2K4ZQA0_9FIRM</name>
<organism evidence="2 3">
    <name type="scientific">Acetatifactor muris</name>
    <dbReference type="NCBI Taxonomy" id="879566"/>
    <lineage>
        <taxon>Bacteria</taxon>
        <taxon>Bacillati</taxon>
        <taxon>Bacillota</taxon>
        <taxon>Clostridia</taxon>
        <taxon>Lachnospirales</taxon>
        <taxon>Lachnospiraceae</taxon>
        <taxon>Acetatifactor</taxon>
    </lineage>
</organism>
<dbReference type="SMART" id="SM00411">
    <property type="entry name" value="BHL"/>
    <property type="match status" value="1"/>
</dbReference>
<dbReference type="OrthoDB" id="2050843at2"/>
<evidence type="ECO:0000313" key="3">
    <source>
        <dbReference type="Proteomes" id="UP000236311"/>
    </source>
</evidence>
<reference evidence="2 3" key="1">
    <citation type="submission" date="2018-01" db="EMBL/GenBank/DDBJ databases">
        <authorList>
            <person name="Gaut B.S."/>
            <person name="Morton B.R."/>
            <person name="Clegg M.T."/>
            <person name="Duvall M.R."/>
        </authorList>
    </citation>
    <scope>NUCLEOTIDE SEQUENCE [LARGE SCALE GENOMIC DNA]</scope>
    <source>
        <strain evidence="2">GP69</strain>
    </source>
</reference>
<comment type="similarity">
    <text evidence="1">Belongs to the bacterial histone-like protein family.</text>
</comment>
<protein>
    <submittedName>
        <fullName evidence="2">Bacterial DNA-binding protein</fullName>
    </submittedName>
</protein>
<dbReference type="Pfam" id="PF00216">
    <property type="entry name" value="Bac_DNA_binding"/>
    <property type="match status" value="1"/>
</dbReference>
<dbReference type="EMBL" id="OFSM01000061">
    <property type="protein sequence ID" value="SOY32649.1"/>
    <property type="molecule type" value="Genomic_DNA"/>
</dbReference>
<dbReference type="GO" id="GO:0030527">
    <property type="term" value="F:structural constituent of chromatin"/>
    <property type="evidence" value="ECO:0007669"/>
    <property type="project" value="InterPro"/>
</dbReference>
<dbReference type="InterPro" id="IPR010992">
    <property type="entry name" value="IHF-like_DNA-bd_dom_sf"/>
</dbReference>
<proteinExistence type="inferred from homology"/>
<dbReference type="GO" id="GO:0003677">
    <property type="term" value="F:DNA binding"/>
    <property type="evidence" value="ECO:0007669"/>
    <property type="project" value="UniProtKB-KW"/>
</dbReference>
<evidence type="ECO:0000313" key="2">
    <source>
        <dbReference type="EMBL" id="SOY32649.1"/>
    </source>
</evidence>
<dbReference type="Gene3D" id="4.10.520.10">
    <property type="entry name" value="IHF-like DNA-binding proteins"/>
    <property type="match status" value="1"/>
</dbReference>
<sequence length="95" mass="10461">MNKVEFVKKIAEVSVEEVSQKQVGAVLAAIESVVKDVVLADDEVTIPGVCKIKSKDVPERTGKIMMGDRKGETYMTPEHKEGSVKIVKSLKKVFE</sequence>
<dbReference type="RefSeq" id="WP_103242576.1">
    <property type="nucleotide sequence ID" value="NZ_JANJZD010000066.1"/>
</dbReference>
<keyword evidence="3" id="KW-1185">Reference proteome</keyword>
<accession>A0A2K4ZQA0</accession>
<dbReference type="AlphaFoldDB" id="A0A2K4ZQA0"/>
<dbReference type="InterPro" id="IPR000119">
    <property type="entry name" value="Hist_DNA-bd"/>
</dbReference>